<dbReference type="EMBL" id="FOYQ01000002">
    <property type="protein sequence ID" value="SFR48403.1"/>
    <property type="molecule type" value="Genomic_DNA"/>
</dbReference>
<dbReference type="STRING" id="400055.SAMN04490243_2088"/>
<sequence>MSSRTPIIVIAYNRPDSLSRLLKSLNRAVYSSKDIPLIISIDRAESNGDVLTVAESFSWKHGDKQINYQEVNLGLRKHVLQCGDLSQDYGSVILLEDDLIVARDFYNYTSQALSFAESRPYISGVSLYNHKQNVLCQKQFSPMEDGYDNWYFQFASSWGQAWTSSQWRGFREWYKDQGVLEASDDLPAYVSAWSEKSWLKYFIQYLVETKTYFLYPKIGLSTNFGDSGTHVQESNTDYQIPLFEGVEKQYQFSDLDSSKSVYDVFFENENLNEALGVSQEELTVDLYGTKHNPQTRYLLSSRKIERDVIKRFGRKLKPRDANIIHEISGTDYFLYDMEKAGQLPDSDSDLAKELFYETKVLYLREVIRLARFLVVKKLKRFFS</sequence>
<accession>A0A1I6H1S1</accession>
<reference evidence="1 2" key="1">
    <citation type="submission" date="2016-10" db="EMBL/GenBank/DDBJ databases">
        <authorList>
            <person name="de Groot N.N."/>
        </authorList>
    </citation>
    <scope>NUCLEOTIDE SEQUENCE [LARGE SCALE GENOMIC DNA]</scope>
    <source>
        <strain evidence="1 2">DSM 21019</strain>
    </source>
</reference>
<evidence type="ECO:0000313" key="2">
    <source>
        <dbReference type="Proteomes" id="UP000199534"/>
    </source>
</evidence>
<dbReference type="Gene3D" id="3.90.550.10">
    <property type="entry name" value="Spore Coat Polysaccharide Biosynthesis Protein SpsA, Chain A"/>
    <property type="match status" value="1"/>
</dbReference>
<organism evidence="1 2">
    <name type="scientific">Robiginitalea myxolifaciens</name>
    <dbReference type="NCBI Taxonomy" id="400055"/>
    <lineage>
        <taxon>Bacteria</taxon>
        <taxon>Pseudomonadati</taxon>
        <taxon>Bacteroidota</taxon>
        <taxon>Flavobacteriia</taxon>
        <taxon>Flavobacteriales</taxon>
        <taxon>Flavobacteriaceae</taxon>
        <taxon>Robiginitalea</taxon>
    </lineage>
</organism>
<keyword evidence="2" id="KW-1185">Reference proteome</keyword>
<dbReference type="PANTHER" id="PTHR33604">
    <property type="entry name" value="OSJNBA0004B13.7 PROTEIN"/>
    <property type="match status" value="1"/>
</dbReference>
<dbReference type="Proteomes" id="UP000199534">
    <property type="component" value="Unassembled WGS sequence"/>
</dbReference>
<dbReference type="PANTHER" id="PTHR33604:SF3">
    <property type="entry name" value="OSJNBA0004B13.7 PROTEIN"/>
    <property type="match status" value="1"/>
</dbReference>
<evidence type="ECO:0000313" key="1">
    <source>
        <dbReference type="EMBL" id="SFR48403.1"/>
    </source>
</evidence>
<proteinExistence type="predicted"/>
<dbReference type="InterPro" id="IPR029044">
    <property type="entry name" value="Nucleotide-diphossugar_trans"/>
</dbReference>
<dbReference type="SUPFAM" id="SSF53448">
    <property type="entry name" value="Nucleotide-diphospho-sugar transferases"/>
    <property type="match status" value="1"/>
</dbReference>
<dbReference type="OrthoDB" id="9785375at2"/>
<name>A0A1I6H1S1_9FLAO</name>
<gene>
    <name evidence="1" type="ORF">SAMN04490243_2088</name>
</gene>
<dbReference type="AlphaFoldDB" id="A0A1I6H1S1"/>
<protein>
    <submittedName>
        <fullName evidence="1">GNT-I family protein</fullName>
    </submittedName>
</protein>